<proteinExistence type="predicted"/>
<keyword evidence="7" id="KW-0449">Lipoprotein</keyword>
<feature type="non-terminal residue" evidence="9">
    <location>
        <position position="1"/>
    </location>
</feature>
<keyword evidence="6" id="KW-0325">Glycoprotein</keyword>
<evidence type="ECO:0000313" key="10">
    <source>
        <dbReference type="Proteomes" id="UP000193689"/>
    </source>
</evidence>
<reference evidence="9 10" key="1">
    <citation type="submission" date="2016-07" db="EMBL/GenBank/DDBJ databases">
        <title>Pervasive Adenine N6-methylation of Active Genes in Fungi.</title>
        <authorList>
            <consortium name="DOE Joint Genome Institute"/>
            <person name="Mondo S.J."/>
            <person name="Dannebaum R.O."/>
            <person name="Kuo R.C."/>
            <person name="Labutti K."/>
            <person name="Haridas S."/>
            <person name="Kuo A."/>
            <person name="Salamov A."/>
            <person name="Ahrendt S.R."/>
            <person name="Lipzen A."/>
            <person name="Sullivan W."/>
            <person name="Andreopoulos W.B."/>
            <person name="Clum A."/>
            <person name="Lindquist E."/>
            <person name="Daum C."/>
            <person name="Ramamoorthy G.K."/>
            <person name="Gryganskyi A."/>
            <person name="Culley D."/>
            <person name="Magnuson J.K."/>
            <person name="James T.Y."/>
            <person name="O'Malley M.A."/>
            <person name="Stajich J.E."/>
            <person name="Spatafora J.W."/>
            <person name="Visel A."/>
            <person name="Grigoriev I.V."/>
        </authorList>
    </citation>
    <scope>NUCLEOTIDE SEQUENCE [LARGE SCALE GENOMIC DNA]</scope>
    <source>
        <strain evidence="9 10">CBS 129021</strain>
    </source>
</reference>
<evidence type="ECO:0000256" key="5">
    <source>
        <dbReference type="ARBA" id="ARBA00023136"/>
    </source>
</evidence>
<dbReference type="InParanoid" id="A0A1Y2DVG0"/>
<dbReference type="InterPro" id="IPR046530">
    <property type="entry name" value="BIM1-like_dom"/>
</dbReference>
<evidence type="ECO:0000256" key="1">
    <source>
        <dbReference type="ARBA" id="ARBA00004609"/>
    </source>
</evidence>
<dbReference type="InterPro" id="IPR046936">
    <property type="entry name" value="BIM1-like"/>
</dbReference>
<keyword evidence="3" id="KW-0336">GPI-anchor</keyword>
<dbReference type="Proteomes" id="UP000193689">
    <property type="component" value="Unassembled WGS sequence"/>
</dbReference>
<keyword evidence="10" id="KW-1185">Reference proteome</keyword>
<dbReference type="Pfam" id="PF20238">
    <property type="entry name" value="BIM1-like_dom"/>
    <property type="match status" value="1"/>
</dbReference>
<protein>
    <recommendedName>
        <fullName evidence="8">Copper acquisition factor BIM1-like domain-containing protein</fullName>
    </recommendedName>
</protein>
<dbReference type="GO" id="GO:0005886">
    <property type="term" value="C:plasma membrane"/>
    <property type="evidence" value="ECO:0007669"/>
    <property type="project" value="UniProtKB-SubCell"/>
</dbReference>
<comment type="subcellular location">
    <subcellularLocation>
        <location evidence="1">Cell membrane</location>
        <topology evidence="1">Lipid-anchor</topology>
        <topology evidence="1">GPI-anchor</topology>
    </subcellularLocation>
</comment>
<dbReference type="EMBL" id="MCFJ01000009">
    <property type="protein sequence ID" value="ORY62635.1"/>
    <property type="molecule type" value="Genomic_DNA"/>
</dbReference>
<evidence type="ECO:0000256" key="7">
    <source>
        <dbReference type="ARBA" id="ARBA00023288"/>
    </source>
</evidence>
<dbReference type="OrthoDB" id="5329488at2759"/>
<accession>A0A1Y2DVG0</accession>
<evidence type="ECO:0000256" key="4">
    <source>
        <dbReference type="ARBA" id="ARBA00022729"/>
    </source>
</evidence>
<dbReference type="GeneID" id="63770862"/>
<evidence type="ECO:0000313" key="9">
    <source>
        <dbReference type="EMBL" id="ORY62635.1"/>
    </source>
</evidence>
<organism evidence="9 10">
    <name type="scientific">Pseudomassariella vexata</name>
    <dbReference type="NCBI Taxonomy" id="1141098"/>
    <lineage>
        <taxon>Eukaryota</taxon>
        <taxon>Fungi</taxon>
        <taxon>Dikarya</taxon>
        <taxon>Ascomycota</taxon>
        <taxon>Pezizomycotina</taxon>
        <taxon>Sordariomycetes</taxon>
        <taxon>Xylariomycetidae</taxon>
        <taxon>Amphisphaeriales</taxon>
        <taxon>Pseudomassariaceae</taxon>
        <taxon>Pseudomassariella</taxon>
    </lineage>
</organism>
<evidence type="ECO:0000259" key="8">
    <source>
        <dbReference type="Pfam" id="PF20238"/>
    </source>
</evidence>
<evidence type="ECO:0000256" key="2">
    <source>
        <dbReference type="ARBA" id="ARBA00022475"/>
    </source>
</evidence>
<evidence type="ECO:0000256" key="3">
    <source>
        <dbReference type="ARBA" id="ARBA00022622"/>
    </source>
</evidence>
<dbReference type="PANTHER" id="PTHR34992:SF10">
    <property type="entry name" value="COPPER ACQUISITION FACTOR BIM1-LIKE DOMAIN-CONTAINING PROTEIN"/>
    <property type="match status" value="1"/>
</dbReference>
<name>A0A1Y2DVG0_9PEZI</name>
<sequence>SFLCLAAVARSHLLITYPGSKGYNLAVNGSVVDTNGLSIGTDPDTDDPIYPYGEQWLFPCGGLPVSQNRTTWPVTGNGALSFQPGLQAGHSTAMLSINLGLGTIPINYSLPMVPIFSITGPTNEQYFDALCLPSVPFPSGVSPRPGDNATIQIVEADKNGAALYSCVDVTFVEAGEVTAPGDGTCANSSSISFHTVST</sequence>
<comment type="caution">
    <text evidence="9">The sequence shown here is derived from an EMBL/GenBank/DDBJ whole genome shotgun (WGS) entry which is preliminary data.</text>
</comment>
<evidence type="ECO:0000256" key="6">
    <source>
        <dbReference type="ARBA" id="ARBA00023180"/>
    </source>
</evidence>
<feature type="domain" description="Copper acquisition factor BIM1-like" evidence="8">
    <location>
        <begin position="14"/>
        <end position="189"/>
    </location>
</feature>
<dbReference type="AlphaFoldDB" id="A0A1Y2DVG0"/>
<keyword evidence="2" id="KW-1003">Cell membrane</keyword>
<keyword evidence="5" id="KW-0472">Membrane</keyword>
<dbReference type="RefSeq" id="XP_040714471.1">
    <property type="nucleotide sequence ID" value="XM_040854650.1"/>
</dbReference>
<feature type="non-terminal residue" evidence="9">
    <location>
        <position position="198"/>
    </location>
</feature>
<dbReference type="PANTHER" id="PTHR34992">
    <property type="entry name" value="HYPHAL ANASTAMOSIS-7 PROTEIN"/>
    <property type="match status" value="1"/>
</dbReference>
<dbReference type="GO" id="GO:0098552">
    <property type="term" value="C:side of membrane"/>
    <property type="evidence" value="ECO:0007669"/>
    <property type="project" value="UniProtKB-KW"/>
</dbReference>
<keyword evidence="4" id="KW-0732">Signal</keyword>
<gene>
    <name evidence="9" type="ORF">BCR38DRAFT_310444</name>
</gene>